<accession>A0A6A5VUN5</accession>
<evidence type="ECO:0000313" key="2">
    <source>
        <dbReference type="Proteomes" id="UP000800036"/>
    </source>
</evidence>
<evidence type="ECO:0000313" key="1">
    <source>
        <dbReference type="EMBL" id="KAF1980289.1"/>
    </source>
</evidence>
<dbReference type="Proteomes" id="UP000800036">
    <property type="component" value="Unassembled WGS sequence"/>
</dbReference>
<keyword evidence="2" id="KW-1185">Reference proteome</keyword>
<name>A0A6A5VUN5_9PLEO</name>
<proteinExistence type="predicted"/>
<sequence>MTWSTRKLRRASVDNGTILSKYALTTVPAPSSPRDTVKCGCTPSYNNYNLHVVIRCTGGSFNEITLGISWSGAAPNFKRKVEQLWYCLENPLTNIDPTVIVASGSSDITLSCTSAPGITGFADDIISTCTDPVSSHSVEGSIINHTFYYRGMVFETNYPEHNPDSATLKWSSASLTGPVFKDFYLYENKAISGQGIDTTQIKVIKQVKAWECRDENNEQPLYFTGTGEFDWSVDPYSTCYNPVKGPNPSLYCYWNDNIATLQPGVPFDIPKIRASLVNMLPPDYGFFDKSQAKIAPKVQSSAQIPDEGFSFDTVAAEPMRVISGIRTLNN</sequence>
<organism evidence="1 2">
    <name type="scientific">Bimuria novae-zelandiae CBS 107.79</name>
    <dbReference type="NCBI Taxonomy" id="1447943"/>
    <lineage>
        <taxon>Eukaryota</taxon>
        <taxon>Fungi</taxon>
        <taxon>Dikarya</taxon>
        <taxon>Ascomycota</taxon>
        <taxon>Pezizomycotina</taxon>
        <taxon>Dothideomycetes</taxon>
        <taxon>Pleosporomycetidae</taxon>
        <taxon>Pleosporales</taxon>
        <taxon>Massarineae</taxon>
        <taxon>Didymosphaeriaceae</taxon>
        <taxon>Bimuria</taxon>
    </lineage>
</organism>
<dbReference type="EMBL" id="ML976656">
    <property type="protein sequence ID" value="KAF1980289.1"/>
    <property type="molecule type" value="Genomic_DNA"/>
</dbReference>
<gene>
    <name evidence="1" type="ORF">BU23DRAFT_562671</name>
</gene>
<dbReference type="OrthoDB" id="3727384at2759"/>
<protein>
    <submittedName>
        <fullName evidence="1">Uncharacterized protein</fullName>
    </submittedName>
</protein>
<reference evidence="1" key="1">
    <citation type="journal article" date="2020" name="Stud. Mycol.">
        <title>101 Dothideomycetes genomes: a test case for predicting lifestyles and emergence of pathogens.</title>
        <authorList>
            <person name="Haridas S."/>
            <person name="Albert R."/>
            <person name="Binder M."/>
            <person name="Bloem J."/>
            <person name="Labutti K."/>
            <person name="Salamov A."/>
            <person name="Andreopoulos B."/>
            <person name="Baker S."/>
            <person name="Barry K."/>
            <person name="Bills G."/>
            <person name="Bluhm B."/>
            <person name="Cannon C."/>
            <person name="Castanera R."/>
            <person name="Culley D."/>
            <person name="Daum C."/>
            <person name="Ezra D."/>
            <person name="Gonzalez J."/>
            <person name="Henrissat B."/>
            <person name="Kuo A."/>
            <person name="Liang C."/>
            <person name="Lipzen A."/>
            <person name="Lutzoni F."/>
            <person name="Magnuson J."/>
            <person name="Mondo S."/>
            <person name="Nolan M."/>
            <person name="Ohm R."/>
            <person name="Pangilinan J."/>
            <person name="Park H.-J."/>
            <person name="Ramirez L."/>
            <person name="Alfaro M."/>
            <person name="Sun H."/>
            <person name="Tritt A."/>
            <person name="Yoshinaga Y."/>
            <person name="Zwiers L.-H."/>
            <person name="Turgeon B."/>
            <person name="Goodwin S."/>
            <person name="Spatafora J."/>
            <person name="Crous P."/>
            <person name="Grigoriev I."/>
        </authorList>
    </citation>
    <scope>NUCLEOTIDE SEQUENCE</scope>
    <source>
        <strain evidence="1">CBS 107.79</strain>
    </source>
</reference>
<dbReference type="AlphaFoldDB" id="A0A6A5VUN5"/>